<evidence type="ECO:0000313" key="3">
    <source>
        <dbReference type="EMBL" id="KAL0062175.1"/>
    </source>
</evidence>
<evidence type="ECO:0000313" key="4">
    <source>
        <dbReference type="Proteomes" id="UP001437256"/>
    </source>
</evidence>
<evidence type="ECO:0000256" key="1">
    <source>
        <dbReference type="SAM" id="MobiDB-lite"/>
    </source>
</evidence>
<feature type="compositionally biased region" description="Acidic residues" evidence="1">
    <location>
        <begin position="159"/>
        <end position="205"/>
    </location>
</feature>
<comment type="caution">
    <text evidence="3">The sequence shown here is derived from an EMBL/GenBank/DDBJ whole genome shotgun (WGS) entry which is preliminary data.</text>
</comment>
<sequence>MSQSHSIPSFPLQNLPSTTHDFIFRSLSICDLFSYRLANRRACSDVEEYLSRTFRIENFLKPYIPLDKIPGFRLVQSETGCLISGSSALSFFTREIYNGSGLDLFVEWKFCERLVLFLVEDVGYEYRPRRGDGKEQNIELKKAIKDMMGKVVSSALDGNDNDDDGDDDDDGDGDGEDVSEDGEDGEEIGENSDEDDGSTDEEEQEERQNPIEDNSIVDIFSLKKGDKRIQVIVSFSSPLDIVLGAHSTVVMNIITHVFAISFYPQATFIDGISLQFWGGYHDAAREKYTRRGWKPIHNLDALSVVDPNSAFHHILRTPKDKHSWSIVLPPYIEGMMLDSTTAVESWQLTFVGDADAQLMYGTTQSNRLERGYCIADDLSESVDRIIEDLEAKEEG</sequence>
<dbReference type="Proteomes" id="UP001437256">
    <property type="component" value="Unassembled WGS sequence"/>
</dbReference>
<organism evidence="3 4">
    <name type="scientific">Marasmius tenuissimus</name>
    <dbReference type="NCBI Taxonomy" id="585030"/>
    <lineage>
        <taxon>Eukaryota</taxon>
        <taxon>Fungi</taxon>
        <taxon>Dikarya</taxon>
        <taxon>Basidiomycota</taxon>
        <taxon>Agaricomycotina</taxon>
        <taxon>Agaricomycetes</taxon>
        <taxon>Agaricomycetidae</taxon>
        <taxon>Agaricales</taxon>
        <taxon>Marasmiineae</taxon>
        <taxon>Marasmiaceae</taxon>
        <taxon>Marasmius</taxon>
    </lineage>
</organism>
<reference evidence="3 4" key="1">
    <citation type="submission" date="2024-05" db="EMBL/GenBank/DDBJ databases">
        <title>A draft genome resource for the thread blight pathogen Marasmius tenuissimus strain MS-2.</title>
        <authorList>
            <person name="Yulfo-Soto G.E."/>
            <person name="Baruah I.K."/>
            <person name="Amoako-Attah I."/>
            <person name="Bukari Y."/>
            <person name="Meinhardt L.W."/>
            <person name="Bailey B.A."/>
            <person name="Cohen S.P."/>
        </authorList>
    </citation>
    <scope>NUCLEOTIDE SEQUENCE [LARGE SCALE GENOMIC DNA]</scope>
    <source>
        <strain evidence="3 4">MS-2</strain>
    </source>
</reference>
<protein>
    <recommendedName>
        <fullName evidence="2">F-box domain-containing protein</fullName>
    </recommendedName>
</protein>
<dbReference type="InterPro" id="IPR001810">
    <property type="entry name" value="F-box_dom"/>
</dbReference>
<gene>
    <name evidence="3" type="ORF">AAF712_010923</name>
</gene>
<evidence type="ECO:0000259" key="2">
    <source>
        <dbReference type="PROSITE" id="PS50181"/>
    </source>
</evidence>
<name>A0ABR2ZKI5_9AGAR</name>
<dbReference type="EMBL" id="JBBXMP010000112">
    <property type="protein sequence ID" value="KAL0062175.1"/>
    <property type="molecule type" value="Genomic_DNA"/>
</dbReference>
<feature type="region of interest" description="Disordered" evidence="1">
    <location>
        <begin position="153"/>
        <end position="213"/>
    </location>
</feature>
<keyword evidence="4" id="KW-1185">Reference proteome</keyword>
<dbReference type="PROSITE" id="PS50181">
    <property type="entry name" value="FBOX"/>
    <property type="match status" value="1"/>
</dbReference>
<accession>A0ABR2ZKI5</accession>
<proteinExistence type="predicted"/>
<feature type="domain" description="F-box" evidence="2">
    <location>
        <begin position="9"/>
        <end position="57"/>
    </location>
</feature>